<proteinExistence type="predicted"/>
<dbReference type="EMBL" id="KN846953">
    <property type="protein sequence ID" value="KIV81243.1"/>
    <property type="molecule type" value="Genomic_DNA"/>
</dbReference>
<evidence type="ECO:0000313" key="2">
    <source>
        <dbReference type="Proteomes" id="UP000053599"/>
    </source>
</evidence>
<evidence type="ECO:0000313" key="1">
    <source>
        <dbReference type="EMBL" id="KIV81243.1"/>
    </source>
</evidence>
<gene>
    <name evidence="1" type="ORF">PV11_08669</name>
</gene>
<dbReference type="HOGENOM" id="CLU_2049729_0_0_1"/>
<name>A0A0D1Z2X5_9EURO</name>
<reference evidence="1 2" key="1">
    <citation type="submission" date="2015-01" db="EMBL/GenBank/DDBJ databases">
        <title>The Genome Sequence of Exophiala sideris CBS121828.</title>
        <authorList>
            <consortium name="The Broad Institute Genomics Platform"/>
            <person name="Cuomo C."/>
            <person name="de Hoog S."/>
            <person name="Gorbushina A."/>
            <person name="Stielow B."/>
            <person name="Teixiera M."/>
            <person name="Abouelleil A."/>
            <person name="Chapman S.B."/>
            <person name="Priest M."/>
            <person name="Young S.K."/>
            <person name="Wortman J."/>
            <person name="Nusbaum C."/>
            <person name="Birren B."/>
        </authorList>
    </citation>
    <scope>NUCLEOTIDE SEQUENCE [LARGE SCALE GENOMIC DNA]</scope>
    <source>
        <strain evidence="1 2">CBS 121828</strain>
    </source>
</reference>
<accession>A0A0D1Z2X5</accession>
<dbReference type="Proteomes" id="UP000053599">
    <property type="component" value="Unassembled WGS sequence"/>
</dbReference>
<organism evidence="1 2">
    <name type="scientific">Exophiala sideris</name>
    <dbReference type="NCBI Taxonomy" id="1016849"/>
    <lineage>
        <taxon>Eukaryota</taxon>
        <taxon>Fungi</taxon>
        <taxon>Dikarya</taxon>
        <taxon>Ascomycota</taxon>
        <taxon>Pezizomycotina</taxon>
        <taxon>Eurotiomycetes</taxon>
        <taxon>Chaetothyriomycetidae</taxon>
        <taxon>Chaetothyriales</taxon>
        <taxon>Herpotrichiellaceae</taxon>
        <taxon>Exophiala</taxon>
    </lineage>
</organism>
<protein>
    <submittedName>
        <fullName evidence="1">Uncharacterized protein</fullName>
    </submittedName>
</protein>
<sequence>MHGHGNIISGPFSIFQLERIPPCTLDSSDDFTPACSEARSEAQREFIETFGKVQQATYADDISGDAHSIRCQPQTDKEDALLVLPLRRSPALVPELIATATTSTNAGGYLVLQTDAALHY</sequence>
<dbReference type="AlphaFoldDB" id="A0A0D1Z2X5"/>